<evidence type="ECO:0000313" key="1">
    <source>
        <dbReference type="EnsemblMetazoa" id="ASTEI11649-PA"/>
    </source>
</evidence>
<dbReference type="VEuPathDB" id="VectorBase:ASTEI20_035648"/>
<dbReference type="AlphaFoldDB" id="A0A182YT63"/>
<reference evidence="2" key="1">
    <citation type="journal article" date="2014" name="Genome Biol.">
        <title>Genome analysis of a major urban malaria vector mosquito, Anopheles stephensi.</title>
        <authorList>
            <person name="Jiang X."/>
            <person name="Peery A."/>
            <person name="Hall A.B."/>
            <person name="Sharma A."/>
            <person name="Chen X.G."/>
            <person name="Waterhouse R.M."/>
            <person name="Komissarov A."/>
            <person name="Riehle M.M."/>
            <person name="Shouche Y."/>
            <person name="Sharakhova M.V."/>
            <person name="Lawson D."/>
            <person name="Pakpour N."/>
            <person name="Arensburger P."/>
            <person name="Davidson V.L."/>
            <person name="Eiglmeier K."/>
            <person name="Emrich S."/>
            <person name="George P."/>
            <person name="Kennedy R.C."/>
            <person name="Mane S.P."/>
            <person name="Maslen G."/>
            <person name="Oringanje C."/>
            <person name="Qi Y."/>
            <person name="Settlage R."/>
            <person name="Tojo M."/>
            <person name="Tubio J.M."/>
            <person name="Unger M.F."/>
            <person name="Wang B."/>
            <person name="Vernick K.D."/>
            <person name="Ribeiro J.M."/>
            <person name="James A.A."/>
            <person name="Michel K."/>
            <person name="Riehle M.A."/>
            <person name="Luckhart S."/>
            <person name="Sharakhov I.V."/>
            <person name="Tu Z."/>
        </authorList>
    </citation>
    <scope>NUCLEOTIDE SEQUENCE [LARGE SCALE GENOMIC DNA]</scope>
    <source>
        <strain evidence="2">Indian</strain>
    </source>
</reference>
<dbReference type="EnsemblMetazoa" id="ASTEI11649-RA">
    <property type="protein sequence ID" value="ASTEI11649-PA"/>
    <property type="gene ID" value="ASTEI11649"/>
</dbReference>
<dbReference type="PANTHER" id="PTHR22955">
    <property type="entry name" value="RETROTRANSPOSON"/>
    <property type="match status" value="1"/>
</dbReference>
<reference evidence="1" key="2">
    <citation type="submission" date="2020-05" db="UniProtKB">
        <authorList>
            <consortium name="EnsemblMetazoa"/>
        </authorList>
    </citation>
    <scope>IDENTIFICATION</scope>
    <source>
        <strain evidence="1">Indian</strain>
    </source>
</reference>
<name>A0A182YT63_ANOST</name>
<evidence type="ECO:0000313" key="2">
    <source>
        <dbReference type="Proteomes" id="UP000076408"/>
    </source>
</evidence>
<dbReference type="InterPro" id="IPR008042">
    <property type="entry name" value="Retrotrans_Pao"/>
</dbReference>
<dbReference type="Pfam" id="PF05380">
    <property type="entry name" value="Peptidase_A17"/>
    <property type="match status" value="2"/>
</dbReference>
<dbReference type="VEuPathDB" id="VectorBase:ASTEI11649"/>
<dbReference type="STRING" id="30069.A0A182YT63"/>
<dbReference type="Proteomes" id="UP000076408">
    <property type="component" value="Unassembled WGS sequence"/>
</dbReference>
<keyword evidence="2" id="KW-1185">Reference proteome</keyword>
<dbReference type="PANTHER" id="PTHR22955:SF77">
    <property type="entry name" value="ASPARTIC PUTATIVE DOMAIN-CONTAINING PROTEIN-RELATED"/>
    <property type="match status" value="1"/>
</dbReference>
<protein>
    <submittedName>
        <fullName evidence="1">Uncharacterized protein</fullName>
    </submittedName>
</protein>
<sequence length="118" mass="13408">MTRSDVALIIIRAKMLMQELWLLRSNWNDPVPDVICNKWKAIQSDRNSLRELELHTFTDASETAYGACAYARCENASREVRVRLPASKSRVAPLKRITLIEVGAQRCCFGSSSTPPRR</sequence>
<accession>A0A182YT63</accession>
<organism evidence="1 2">
    <name type="scientific">Anopheles stephensi</name>
    <name type="common">Indo-Pakistan malaria mosquito</name>
    <dbReference type="NCBI Taxonomy" id="30069"/>
    <lineage>
        <taxon>Eukaryota</taxon>
        <taxon>Metazoa</taxon>
        <taxon>Ecdysozoa</taxon>
        <taxon>Arthropoda</taxon>
        <taxon>Hexapoda</taxon>
        <taxon>Insecta</taxon>
        <taxon>Pterygota</taxon>
        <taxon>Neoptera</taxon>
        <taxon>Endopterygota</taxon>
        <taxon>Diptera</taxon>
        <taxon>Nematocera</taxon>
        <taxon>Culicoidea</taxon>
        <taxon>Culicidae</taxon>
        <taxon>Anophelinae</taxon>
        <taxon>Anopheles</taxon>
    </lineage>
</organism>
<proteinExistence type="predicted"/>